<keyword evidence="4" id="KW-0732">Signal</keyword>
<proteinExistence type="predicted"/>
<dbReference type="GO" id="GO:0008745">
    <property type="term" value="F:N-acetylmuramoyl-L-alanine amidase activity"/>
    <property type="evidence" value="ECO:0007669"/>
    <property type="project" value="UniProtKB-EC"/>
</dbReference>
<evidence type="ECO:0000256" key="2">
    <source>
        <dbReference type="ARBA" id="ARBA00011901"/>
    </source>
</evidence>
<dbReference type="EC" id="3.5.1.28" evidence="2"/>
<evidence type="ECO:0000313" key="6">
    <source>
        <dbReference type="EMBL" id="MFC3195393.1"/>
    </source>
</evidence>
<evidence type="ECO:0000256" key="4">
    <source>
        <dbReference type="SAM" id="SignalP"/>
    </source>
</evidence>
<comment type="catalytic activity">
    <reaction evidence="1">
        <text>Hydrolyzes the link between N-acetylmuramoyl residues and L-amino acid residues in certain cell-wall glycopeptides.</text>
        <dbReference type="EC" id="3.5.1.28"/>
    </reaction>
</comment>
<evidence type="ECO:0000256" key="1">
    <source>
        <dbReference type="ARBA" id="ARBA00001561"/>
    </source>
</evidence>
<gene>
    <name evidence="6" type="ORF">ACFODZ_14155</name>
</gene>
<dbReference type="Proteomes" id="UP001595533">
    <property type="component" value="Unassembled WGS sequence"/>
</dbReference>
<dbReference type="InterPro" id="IPR036779">
    <property type="entry name" value="LysM_dom_sf"/>
</dbReference>
<dbReference type="SUPFAM" id="SSF53187">
    <property type="entry name" value="Zn-dependent exopeptidases"/>
    <property type="match status" value="1"/>
</dbReference>
<dbReference type="InterPro" id="IPR021731">
    <property type="entry name" value="AMIN_dom"/>
</dbReference>
<comment type="caution">
    <text evidence="6">The sequence shown here is derived from an EMBL/GenBank/DDBJ whole genome shotgun (WGS) entry which is preliminary data.</text>
</comment>
<dbReference type="PANTHER" id="PTHR30404:SF0">
    <property type="entry name" value="N-ACETYLMURAMOYL-L-ALANINE AMIDASE AMIC"/>
    <property type="match status" value="1"/>
</dbReference>
<keyword evidence="3 6" id="KW-0378">Hydrolase</keyword>
<keyword evidence="7" id="KW-1185">Reference proteome</keyword>
<dbReference type="RefSeq" id="WP_077412997.1">
    <property type="nucleotide sequence ID" value="NZ_JBHRTS010000008.1"/>
</dbReference>
<dbReference type="SMART" id="SM00646">
    <property type="entry name" value="Ami_3"/>
    <property type="match status" value="1"/>
</dbReference>
<dbReference type="EMBL" id="JBHRTS010000008">
    <property type="protein sequence ID" value="MFC3195393.1"/>
    <property type="molecule type" value="Genomic_DNA"/>
</dbReference>
<dbReference type="SMART" id="SM00257">
    <property type="entry name" value="LysM"/>
    <property type="match status" value="1"/>
</dbReference>
<name>A0ABV7JB65_9GAMM</name>
<accession>A0ABV7JB65</accession>
<dbReference type="Gene3D" id="2.60.40.3500">
    <property type="match status" value="1"/>
</dbReference>
<reference evidence="7" key="1">
    <citation type="journal article" date="2019" name="Int. J. Syst. Evol. Microbiol.">
        <title>The Global Catalogue of Microorganisms (GCM) 10K type strain sequencing project: providing services to taxonomists for standard genome sequencing and annotation.</title>
        <authorList>
            <consortium name="The Broad Institute Genomics Platform"/>
            <consortium name="The Broad Institute Genome Sequencing Center for Infectious Disease"/>
            <person name="Wu L."/>
            <person name="Ma J."/>
        </authorList>
    </citation>
    <scope>NUCLEOTIDE SEQUENCE [LARGE SCALE GENOMIC DNA]</scope>
    <source>
        <strain evidence="7">KCTC 42953</strain>
    </source>
</reference>
<dbReference type="InterPro" id="IPR018392">
    <property type="entry name" value="LysM"/>
</dbReference>
<dbReference type="Pfam" id="PF11741">
    <property type="entry name" value="AMIN"/>
    <property type="match status" value="1"/>
</dbReference>
<sequence length="426" mass="46900">MKKLMYMAMMLLAGQSAIATNVEGMRVWTGPEHTRAVFDLSDDADYKLFELDNPPRVVIDLNQATLTESLTIKNNKDIKKVRFSSEPGKVRIVLDLHQSLKPKSFLLKPTGEYGHRLVVDLNRAAKPQVKSVASVTQSNRDVIVAIDAGHGGEDPGAIGAAGTHEKDITLNVANQLAKKINAKPGMKALIIREGDYYIKHRKRFEKARKHNADLFVSIHADAFHSRKVNGASVYILSQRGASSEAAKWLAESENKSDQIGGVVIEDKQDMLSKVLYDLSQNAALEESHKAAKSVHAALKQVVKLHGQGFGQANFLVLKSPDVPSMLVETGYISNPNDEKKLKDPKHVDKLTRQIADGIRNYFYQSPPPNTWIAAQAKSKKHIVQSGDTLSDIASRHGTSMAAIKSINNKSSDQLMIGEVLYLPNEP</sequence>
<dbReference type="Pfam" id="PF01476">
    <property type="entry name" value="LysM"/>
    <property type="match status" value="1"/>
</dbReference>
<evidence type="ECO:0000259" key="5">
    <source>
        <dbReference type="PROSITE" id="PS51782"/>
    </source>
</evidence>
<organism evidence="6 7">
    <name type="scientific">Marinicella sediminis</name>
    <dbReference type="NCBI Taxonomy" id="1792834"/>
    <lineage>
        <taxon>Bacteria</taxon>
        <taxon>Pseudomonadati</taxon>
        <taxon>Pseudomonadota</taxon>
        <taxon>Gammaproteobacteria</taxon>
        <taxon>Lysobacterales</taxon>
        <taxon>Marinicellaceae</taxon>
        <taxon>Marinicella</taxon>
    </lineage>
</organism>
<dbReference type="Gene3D" id="3.40.630.40">
    <property type="entry name" value="Zn-dependent exopeptidases"/>
    <property type="match status" value="1"/>
</dbReference>
<dbReference type="InterPro" id="IPR002508">
    <property type="entry name" value="MurNAc-LAA_cat"/>
</dbReference>
<feature type="domain" description="LysM" evidence="5">
    <location>
        <begin position="379"/>
        <end position="422"/>
    </location>
</feature>
<evidence type="ECO:0000256" key="3">
    <source>
        <dbReference type="ARBA" id="ARBA00022801"/>
    </source>
</evidence>
<dbReference type="PROSITE" id="PS51782">
    <property type="entry name" value="LYSM"/>
    <property type="match status" value="1"/>
</dbReference>
<dbReference type="Gene3D" id="3.10.350.10">
    <property type="entry name" value="LysM domain"/>
    <property type="match status" value="1"/>
</dbReference>
<dbReference type="Pfam" id="PF01520">
    <property type="entry name" value="Amidase_3"/>
    <property type="match status" value="1"/>
</dbReference>
<feature type="signal peptide" evidence="4">
    <location>
        <begin position="1"/>
        <end position="19"/>
    </location>
</feature>
<dbReference type="SUPFAM" id="SSF54106">
    <property type="entry name" value="LysM domain"/>
    <property type="match status" value="1"/>
</dbReference>
<protein>
    <recommendedName>
        <fullName evidence="2">N-acetylmuramoyl-L-alanine amidase</fullName>
        <ecNumber evidence="2">3.5.1.28</ecNumber>
    </recommendedName>
</protein>
<feature type="chain" id="PRO_5045416289" description="N-acetylmuramoyl-L-alanine amidase" evidence="4">
    <location>
        <begin position="20"/>
        <end position="426"/>
    </location>
</feature>
<dbReference type="InterPro" id="IPR050695">
    <property type="entry name" value="N-acetylmuramoyl_amidase_3"/>
</dbReference>
<dbReference type="CDD" id="cd02696">
    <property type="entry name" value="MurNAc-LAA"/>
    <property type="match status" value="1"/>
</dbReference>
<dbReference type="PANTHER" id="PTHR30404">
    <property type="entry name" value="N-ACETYLMURAMOYL-L-ALANINE AMIDASE"/>
    <property type="match status" value="1"/>
</dbReference>
<evidence type="ECO:0000313" key="7">
    <source>
        <dbReference type="Proteomes" id="UP001595533"/>
    </source>
</evidence>
<dbReference type="CDD" id="cd00118">
    <property type="entry name" value="LysM"/>
    <property type="match status" value="1"/>
</dbReference>